<dbReference type="EMBL" id="FXTI01000001">
    <property type="protein sequence ID" value="SMO35173.1"/>
    <property type="molecule type" value="Genomic_DNA"/>
</dbReference>
<gene>
    <name evidence="2" type="ORF">SAMN06264849_101192</name>
</gene>
<dbReference type="OrthoDB" id="9948721at2"/>
<feature type="region of interest" description="Disordered" evidence="1">
    <location>
        <begin position="35"/>
        <end position="58"/>
    </location>
</feature>
<dbReference type="AlphaFoldDB" id="A0A521AK47"/>
<keyword evidence="3" id="KW-1185">Reference proteome</keyword>
<feature type="region of interest" description="Disordered" evidence="1">
    <location>
        <begin position="84"/>
        <end position="111"/>
    </location>
</feature>
<name>A0A521AK47_9BACL</name>
<dbReference type="RefSeq" id="WP_142503896.1">
    <property type="nucleotide sequence ID" value="NZ_FXTI01000001.1"/>
</dbReference>
<accession>A0A521AK47</accession>
<organism evidence="2 3">
    <name type="scientific">Melghirimyces algeriensis</name>
    <dbReference type="NCBI Taxonomy" id="910412"/>
    <lineage>
        <taxon>Bacteria</taxon>
        <taxon>Bacillati</taxon>
        <taxon>Bacillota</taxon>
        <taxon>Bacilli</taxon>
        <taxon>Bacillales</taxon>
        <taxon>Thermoactinomycetaceae</taxon>
        <taxon>Melghirimyces</taxon>
    </lineage>
</organism>
<evidence type="ECO:0000256" key="1">
    <source>
        <dbReference type="SAM" id="MobiDB-lite"/>
    </source>
</evidence>
<dbReference type="Proteomes" id="UP000315636">
    <property type="component" value="Unassembled WGS sequence"/>
</dbReference>
<feature type="compositionally biased region" description="Low complexity" evidence="1">
    <location>
        <begin position="93"/>
        <end position="111"/>
    </location>
</feature>
<sequence length="111" mass="12929">MTQPPKIDTAEMDKISRQLEDQVRKQVYDTINEFLKEEVPTGQPDANRSQPKQKEAENMDNMFYSLSNFVSNAVRFSMSTLNQQKKSLLRKAQQQMQMQMNPSNQSPNNEK</sequence>
<reference evidence="2 3" key="1">
    <citation type="submission" date="2017-05" db="EMBL/GenBank/DDBJ databases">
        <authorList>
            <person name="Varghese N."/>
            <person name="Submissions S."/>
        </authorList>
    </citation>
    <scope>NUCLEOTIDE SEQUENCE [LARGE SCALE GENOMIC DNA]</scope>
    <source>
        <strain evidence="2 3">DSM 45474</strain>
    </source>
</reference>
<evidence type="ECO:0000313" key="2">
    <source>
        <dbReference type="EMBL" id="SMO35173.1"/>
    </source>
</evidence>
<protein>
    <submittedName>
        <fullName evidence="2">Uncharacterized protein</fullName>
    </submittedName>
</protein>
<proteinExistence type="predicted"/>
<evidence type="ECO:0000313" key="3">
    <source>
        <dbReference type="Proteomes" id="UP000315636"/>
    </source>
</evidence>